<protein>
    <submittedName>
        <fullName evidence="2">Uncharacterized protein</fullName>
    </submittedName>
</protein>
<dbReference type="Proteomes" id="UP000834106">
    <property type="component" value="Chromosome 1"/>
</dbReference>
<dbReference type="EMBL" id="OU503036">
    <property type="protein sequence ID" value="CAI9755186.1"/>
    <property type="molecule type" value="Genomic_DNA"/>
</dbReference>
<feature type="region of interest" description="Disordered" evidence="1">
    <location>
        <begin position="78"/>
        <end position="110"/>
    </location>
</feature>
<accession>A0AAD2DKZ3</accession>
<proteinExistence type="predicted"/>
<organism evidence="2 3">
    <name type="scientific">Fraxinus pennsylvanica</name>
    <dbReference type="NCBI Taxonomy" id="56036"/>
    <lineage>
        <taxon>Eukaryota</taxon>
        <taxon>Viridiplantae</taxon>
        <taxon>Streptophyta</taxon>
        <taxon>Embryophyta</taxon>
        <taxon>Tracheophyta</taxon>
        <taxon>Spermatophyta</taxon>
        <taxon>Magnoliopsida</taxon>
        <taxon>eudicotyledons</taxon>
        <taxon>Gunneridae</taxon>
        <taxon>Pentapetalae</taxon>
        <taxon>asterids</taxon>
        <taxon>lamiids</taxon>
        <taxon>Lamiales</taxon>
        <taxon>Oleaceae</taxon>
        <taxon>Oleeae</taxon>
        <taxon>Fraxinus</taxon>
    </lineage>
</organism>
<dbReference type="AlphaFoldDB" id="A0AAD2DKZ3"/>
<evidence type="ECO:0000313" key="3">
    <source>
        <dbReference type="Proteomes" id="UP000834106"/>
    </source>
</evidence>
<reference evidence="2" key="1">
    <citation type="submission" date="2023-05" db="EMBL/GenBank/DDBJ databases">
        <authorList>
            <person name="Huff M."/>
        </authorList>
    </citation>
    <scope>NUCLEOTIDE SEQUENCE</scope>
</reference>
<evidence type="ECO:0000256" key="1">
    <source>
        <dbReference type="SAM" id="MobiDB-lite"/>
    </source>
</evidence>
<dbReference type="PANTHER" id="PTHR47481:SF22">
    <property type="entry name" value="RETROTRANSPOSON GAG DOMAIN-CONTAINING PROTEIN"/>
    <property type="match status" value="1"/>
</dbReference>
<sequence>MLTLLSTLMKTSQEDITRAEYMQNINTSDAEIVSHTLNGLSNEYKDLNTAIRTRETAMTFEELHDKLLDHETFLKHEEGKKTAPLITAQYNQHRPNNKNRPRNGHTNNGI</sequence>
<evidence type="ECO:0000313" key="2">
    <source>
        <dbReference type="EMBL" id="CAI9755186.1"/>
    </source>
</evidence>
<name>A0AAD2DKZ3_9LAMI</name>
<gene>
    <name evidence="2" type="ORF">FPE_LOCUS2617</name>
</gene>
<dbReference type="PANTHER" id="PTHR47481">
    <property type="match status" value="1"/>
</dbReference>
<keyword evidence="3" id="KW-1185">Reference proteome</keyword>